<protein>
    <submittedName>
        <fullName evidence="2">Uncharacterized protein</fullName>
    </submittedName>
</protein>
<keyword evidence="1" id="KW-1133">Transmembrane helix</keyword>
<dbReference type="EMBL" id="GBXM01038851">
    <property type="protein sequence ID" value="JAH69726.1"/>
    <property type="molecule type" value="Transcribed_RNA"/>
</dbReference>
<reference evidence="2" key="1">
    <citation type="submission" date="2014-11" db="EMBL/GenBank/DDBJ databases">
        <authorList>
            <person name="Amaro Gonzalez C."/>
        </authorList>
    </citation>
    <scope>NUCLEOTIDE SEQUENCE</scope>
</reference>
<evidence type="ECO:0000256" key="1">
    <source>
        <dbReference type="SAM" id="Phobius"/>
    </source>
</evidence>
<accession>A0A0E9UVF6</accession>
<keyword evidence="1" id="KW-0812">Transmembrane</keyword>
<feature type="transmembrane region" description="Helical" evidence="1">
    <location>
        <begin position="6"/>
        <end position="24"/>
    </location>
</feature>
<keyword evidence="1" id="KW-0472">Membrane</keyword>
<proteinExistence type="predicted"/>
<evidence type="ECO:0000313" key="2">
    <source>
        <dbReference type="EMBL" id="JAH69726.1"/>
    </source>
</evidence>
<name>A0A0E9UVF6_ANGAN</name>
<sequence>MQKPCMYIFLFLVGYVFGDISILCRTSDIHQIRF</sequence>
<reference evidence="2" key="2">
    <citation type="journal article" date="2015" name="Fish Shellfish Immunol.">
        <title>Early steps in the European eel (Anguilla anguilla)-Vibrio vulnificus interaction in the gills: Role of the RtxA13 toxin.</title>
        <authorList>
            <person name="Callol A."/>
            <person name="Pajuelo D."/>
            <person name="Ebbesson L."/>
            <person name="Teles M."/>
            <person name="MacKenzie S."/>
            <person name="Amaro C."/>
        </authorList>
    </citation>
    <scope>NUCLEOTIDE SEQUENCE</scope>
</reference>
<organism evidence="2">
    <name type="scientific">Anguilla anguilla</name>
    <name type="common">European freshwater eel</name>
    <name type="synonym">Muraena anguilla</name>
    <dbReference type="NCBI Taxonomy" id="7936"/>
    <lineage>
        <taxon>Eukaryota</taxon>
        <taxon>Metazoa</taxon>
        <taxon>Chordata</taxon>
        <taxon>Craniata</taxon>
        <taxon>Vertebrata</taxon>
        <taxon>Euteleostomi</taxon>
        <taxon>Actinopterygii</taxon>
        <taxon>Neopterygii</taxon>
        <taxon>Teleostei</taxon>
        <taxon>Anguilliformes</taxon>
        <taxon>Anguillidae</taxon>
        <taxon>Anguilla</taxon>
    </lineage>
</organism>
<dbReference type="AlphaFoldDB" id="A0A0E9UVF6"/>